<dbReference type="Proteomes" id="UP000612808">
    <property type="component" value="Unassembled WGS sequence"/>
</dbReference>
<dbReference type="InterPro" id="IPR021527">
    <property type="entry name" value="DUF2795"/>
</dbReference>
<evidence type="ECO:0000313" key="2">
    <source>
        <dbReference type="EMBL" id="GID16256.1"/>
    </source>
</evidence>
<gene>
    <name evidence="2" type="ORF">Aru02nite_71450</name>
</gene>
<keyword evidence="3" id="KW-1185">Reference proteome</keyword>
<dbReference type="Pfam" id="PF11387">
    <property type="entry name" value="DUF2795"/>
    <property type="match status" value="1"/>
</dbReference>
<dbReference type="RefSeq" id="WP_203664931.1">
    <property type="nucleotide sequence ID" value="NZ_BAAAZM010000034.1"/>
</dbReference>
<feature type="compositionally biased region" description="Basic and acidic residues" evidence="1">
    <location>
        <begin position="1"/>
        <end position="23"/>
    </location>
</feature>
<dbReference type="AlphaFoldDB" id="A0A8J3J5H6"/>
<reference evidence="2" key="1">
    <citation type="submission" date="2021-01" db="EMBL/GenBank/DDBJ databases">
        <title>Whole genome shotgun sequence of Actinocatenispora rupis NBRC 107355.</title>
        <authorList>
            <person name="Komaki H."/>
            <person name="Tamura T."/>
        </authorList>
    </citation>
    <scope>NUCLEOTIDE SEQUENCE</scope>
    <source>
        <strain evidence="2">NBRC 107355</strain>
    </source>
</reference>
<feature type="region of interest" description="Disordered" evidence="1">
    <location>
        <begin position="1"/>
        <end position="74"/>
    </location>
</feature>
<feature type="compositionally biased region" description="Basic and acidic residues" evidence="1">
    <location>
        <begin position="30"/>
        <end position="39"/>
    </location>
</feature>
<name>A0A8J3J5H6_9ACTN</name>
<evidence type="ECO:0000256" key="1">
    <source>
        <dbReference type="SAM" id="MobiDB-lite"/>
    </source>
</evidence>
<evidence type="ECO:0008006" key="4">
    <source>
        <dbReference type="Google" id="ProtNLM"/>
    </source>
</evidence>
<evidence type="ECO:0000313" key="3">
    <source>
        <dbReference type="Proteomes" id="UP000612808"/>
    </source>
</evidence>
<sequence>MEPGNSKHADWRDDELARTDREYVQGGHSSRAEDWREPEGSAGPDQPEPEAMPEAEGVGGTPPGMDAADVAGRSDLARLLSPGEFPADAGRLADAAVRHRAPDELVARLRALPGDRTFHTVTELWSALGHGTEDDSRRF</sequence>
<dbReference type="EMBL" id="BOMB01000055">
    <property type="protein sequence ID" value="GID16256.1"/>
    <property type="molecule type" value="Genomic_DNA"/>
</dbReference>
<comment type="caution">
    <text evidence="2">The sequence shown here is derived from an EMBL/GenBank/DDBJ whole genome shotgun (WGS) entry which is preliminary data.</text>
</comment>
<protein>
    <recommendedName>
        <fullName evidence="4">DUF2795 domain-containing protein</fullName>
    </recommendedName>
</protein>
<proteinExistence type="predicted"/>
<accession>A0A8J3J5H6</accession>
<organism evidence="2 3">
    <name type="scientific">Actinocatenispora rupis</name>
    <dbReference type="NCBI Taxonomy" id="519421"/>
    <lineage>
        <taxon>Bacteria</taxon>
        <taxon>Bacillati</taxon>
        <taxon>Actinomycetota</taxon>
        <taxon>Actinomycetes</taxon>
        <taxon>Micromonosporales</taxon>
        <taxon>Micromonosporaceae</taxon>
        <taxon>Actinocatenispora</taxon>
    </lineage>
</organism>